<gene>
    <name evidence="1" type="ORF">MUDAN_MDHGFNIF_02790</name>
</gene>
<dbReference type="EMBL" id="UYIG01000079">
    <property type="protein sequence ID" value="VDG27982.1"/>
    <property type="molecule type" value="Genomic_DNA"/>
</dbReference>
<accession>A0A660DXA7</accession>
<sequence length="127" mass="14811">MVMSKPIPPLDLAMVQDFFDHVYQDRGMVKWQGFYLSDHTSALNQQRAQHQHINAAQPQQSLTMITTWLQQAYLTNRPITIQLNERDSNDQFLPNIIGKVTGYYDTDIVLNGQQLIPLTMIRHLDWQ</sequence>
<evidence type="ECO:0008006" key="3">
    <source>
        <dbReference type="Google" id="ProtNLM"/>
    </source>
</evidence>
<proteinExistence type="predicted"/>
<protein>
    <recommendedName>
        <fullName evidence="3">DNA-directed RNA polymerase beta subunit</fullName>
    </recommendedName>
</protein>
<dbReference type="Proteomes" id="UP000289996">
    <property type="component" value="Unassembled WGS sequence"/>
</dbReference>
<dbReference type="AlphaFoldDB" id="A0A660DXA7"/>
<reference evidence="1 2" key="1">
    <citation type="submission" date="2018-11" db="EMBL/GenBank/DDBJ databases">
        <authorList>
            <person name="Wuyts S."/>
        </authorList>
    </citation>
    <scope>NUCLEOTIDE SEQUENCE [LARGE SCALE GENOMIC DNA]</scope>
    <source>
        <strain evidence="1">Lactobacillus mudanjiangensis AMBF249</strain>
    </source>
</reference>
<keyword evidence="2" id="KW-1185">Reference proteome</keyword>
<name>A0A660DXA7_9LACO</name>
<evidence type="ECO:0000313" key="2">
    <source>
        <dbReference type="Proteomes" id="UP000289996"/>
    </source>
</evidence>
<organism evidence="1 2">
    <name type="scientific">Lactiplantibacillus mudanjiangensis</name>
    <dbReference type="NCBI Taxonomy" id="1296538"/>
    <lineage>
        <taxon>Bacteria</taxon>
        <taxon>Bacillati</taxon>
        <taxon>Bacillota</taxon>
        <taxon>Bacilli</taxon>
        <taxon>Lactobacillales</taxon>
        <taxon>Lactobacillaceae</taxon>
        <taxon>Lactiplantibacillus</taxon>
    </lineage>
</organism>
<evidence type="ECO:0000313" key="1">
    <source>
        <dbReference type="EMBL" id="VDG27982.1"/>
    </source>
</evidence>